<accession>A0A2I0IEX6</accession>
<dbReference type="InterPro" id="IPR013103">
    <property type="entry name" value="RVT_2"/>
</dbReference>
<gene>
    <name evidence="4" type="ORF">CRG98_037666</name>
</gene>
<reference evidence="4 5" key="1">
    <citation type="submission" date="2017-11" db="EMBL/GenBank/DDBJ databases">
        <title>De-novo sequencing of pomegranate (Punica granatum L.) genome.</title>
        <authorList>
            <person name="Akparov Z."/>
            <person name="Amiraslanov A."/>
            <person name="Hajiyeva S."/>
            <person name="Abbasov M."/>
            <person name="Kaur K."/>
            <person name="Hamwieh A."/>
            <person name="Solovyev V."/>
            <person name="Salamov A."/>
            <person name="Braich B."/>
            <person name="Kosarev P."/>
            <person name="Mahmoud A."/>
            <person name="Hajiyev E."/>
            <person name="Babayeva S."/>
            <person name="Izzatullayeva V."/>
            <person name="Mammadov A."/>
            <person name="Mammadov A."/>
            <person name="Sharifova S."/>
            <person name="Ojaghi J."/>
            <person name="Eynullazada K."/>
            <person name="Bayramov B."/>
            <person name="Abdulazimova A."/>
            <person name="Shahmuradov I."/>
        </authorList>
    </citation>
    <scope>NUCLEOTIDE SEQUENCE [LARGE SCALE GENOMIC DNA]</scope>
    <source>
        <strain evidence="5">cv. AG2017</strain>
        <tissue evidence="4">Leaf</tissue>
    </source>
</reference>
<dbReference type="GO" id="GO:0046872">
    <property type="term" value="F:metal ion binding"/>
    <property type="evidence" value="ECO:0007669"/>
    <property type="project" value="UniProtKB-KW"/>
</dbReference>
<comment type="caution">
    <text evidence="4">The sequence shown here is derived from an EMBL/GenBank/DDBJ whole genome shotgun (WGS) entry which is preliminary data.</text>
</comment>
<dbReference type="InterPro" id="IPR039537">
    <property type="entry name" value="Retrotran_Ty1/copia-like"/>
</dbReference>
<dbReference type="GO" id="GO:0015074">
    <property type="term" value="P:DNA integration"/>
    <property type="evidence" value="ECO:0007669"/>
    <property type="project" value="InterPro"/>
</dbReference>
<sequence>MVERPTRKLLKCLRTDNGREYALREFKDYCARYGIRHERIEPDTLQHNGVVERMNRTILEKVKCMLIMTKLPKPFWGEIVNTACYLINQSPYVPSEYDIPERVWTSKNASYSHLKIFGYKSFMHMPKEQRSKLDDKAKETVEEEKWTQAPDGVHDVALVPIPEEDATDGIDLHEAELRMMRSQLPPWMKKNTYGLVELPNCRKALQNKWVFKLKKDGNKLVKYKARLVVKGFTRSQDVDFDEIFSPVVKMSSIIVVLGLAASLNLELE</sequence>
<keyword evidence="2" id="KW-0378">Hydrolase</keyword>
<name>A0A2I0IEX6_PUNGR</name>
<organism evidence="4 5">
    <name type="scientific">Punica granatum</name>
    <name type="common">Pomegranate</name>
    <dbReference type="NCBI Taxonomy" id="22663"/>
    <lineage>
        <taxon>Eukaryota</taxon>
        <taxon>Viridiplantae</taxon>
        <taxon>Streptophyta</taxon>
        <taxon>Embryophyta</taxon>
        <taxon>Tracheophyta</taxon>
        <taxon>Spermatophyta</taxon>
        <taxon>Magnoliopsida</taxon>
        <taxon>eudicotyledons</taxon>
        <taxon>Gunneridae</taxon>
        <taxon>Pentapetalae</taxon>
        <taxon>rosids</taxon>
        <taxon>malvids</taxon>
        <taxon>Myrtales</taxon>
        <taxon>Lythraceae</taxon>
        <taxon>Punica</taxon>
    </lineage>
</organism>
<dbReference type="Proteomes" id="UP000233551">
    <property type="component" value="Unassembled WGS sequence"/>
</dbReference>
<dbReference type="PROSITE" id="PS50994">
    <property type="entry name" value="INTEGRASE"/>
    <property type="match status" value="1"/>
</dbReference>
<evidence type="ECO:0000256" key="2">
    <source>
        <dbReference type="ARBA" id="ARBA00022801"/>
    </source>
</evidence>
<feature type="domain" description="Integrase catalytic" evidence="3">
    <location>
        <begin position="1"/>
        <end position="108"/>
    </location>
</feature>
<dbReference type="InterPro" id="IPR036397">
    <property type="entry name" value="RNaseH_sf"/>
</dbReference>
<keyword evidence="1" id="KW-0479">Metal-binding</keyword>
<proteinExistence type="predicted"/>
<evidence type="ECO:0000256" key="1">
    <source>
        <dbReference type="ARBA" id="ARBA00022723"/>
    </source>
</evidence>
<dbReference type="GO" id="GO:0003676">
    <property type="term" value="F:nucleic acid binding"/>
    <property type="evidence" value="ECO:0007669"/>
    <property type="project" value="InterPro"/>
</dbReference>
<evidence type="ECO:0000259" key="3">
    <source>
        <dbReference type="PROSITE" id="PS50994"/>
    </source>
</evidence>
<dbReference type="GO" id="GO:0016787">
    <property type="term" value="F:hydrolase activity"/>
    <property type="evidence" value="ECO:0007669"/>
    <property type="project" value="UniProtKB-KW"/>
</dbReference>
<protein>
    <recommendedName>
        <fullName evidence="3">Integrase catalytic domain-containing protein</fullName>
    </recommendedName>
</protein>
<dbReference type="SUPFAM" id="SSF53098">
    <property type="entry name" value="Ribonuclease H-like"/>
    <property type="match status" value="1"/>
</dbReference>
<dbReference type="PANTHER" id="PTHR42648">
    <property type="entry name" value="TRANSPOSASE, PUTATIVE-RELATED"/>
    <property type="match status" value="1"/>
</dbReference>
<dbReference type="STRING" id="22663.A0A2I0IEX6"/>
<evidence type="ECO:0000313" key="5">
    <source>
        <dbReference type="Proteomes" id="UP000233551"/>
    </source>
</evidence>
<dbReference type="Pfam" id="PF07727">
    <property type="entry name" value="RVT_2"/>
    <property type="match status" value="1"/>
</dbReference>
<dbReference type="AlphaFoldDB" id="A0A2I0IEX6"/>
<dbReference type="Gene3D" id="3.30.420.10">
    <property type="entry name" value="Ribonuclease H-like superfamily/Ribonuclease H"/>
    <property type="match status" value="1"/>
</dbReference>
<dbReference type="InterPro" id="IPR001584">
    <property type="entry name" value="Integrase_cat-core"/>
</dbReference>
<dbReference type="PANTHER" id="PTHR42648:SF28">
    <property type="entry name" value="TRANSPOSON-ENCODED PROTEIN WITH RIBONUCLEASE H-LIKE AND RETROVIRUS ZINC FINGER-LIKE DOMAINS"/>
    <property type="match status" value="1"/>
</dbReference>
<keyword evidence="5" id="KW-1185">Reference proteome</keyword>
<evidence type="ECO:0000313" key="4">
    <source>
        <dbReference type="EMBL" id="PKI41916.1"/>
    </source>
</evidence>
<dbReference type="EMBL" id="PGOL01003254">
    <property type="protein sequence ID" value="PKI41916.1"/>
    <property type="molecule type" value="Genomic_DNA"/>
</dbReference>
<dbReference type="InterPro" id="IPR012337">
    <property type="entry name" value="RNaseH-like_sf"/>
</dbReference>